<dbReference type="PANTHER" id="PTHR43713:SF3">
    <property type="entry name" value="GLUTAMATE-1-SEMIALDEHYDE 2,1-AMINOMUTASE 1, CHLOROPLASTIC-RELATED"/>
    <property type="match status" value="1"/>
</dbReference>
<dbReference type="InterPro" id="IPR015421">
    <property type="entry name" value="PyrdxlP-dep_Trfase_major"/>
</dbReference>
<keyword evidence="2" id="KW-0663">Pyridoxal phosphate</keyword>
<dbReference type="EMBL" id="CAFBMG010000001">
    <property type="protein sequence ID" value="CAB4888447.1"/>
    <property type="molecule type" value="Genomic_DNA"/>
</dbReference>
<dbReference type="PANTHER" id="PTHR43713">
    <property type="entry name" value="GLUTAMATE-1-SEMIALDEHYDE 2,1-AMINOMUTASE"/>
    <property type="match status" value="1"/>
</dbReference>
<dbReference type="GO" id="GO:0008483">
    <property type="term" value="F:transaminase activity"/>
    <property type="evidence" value="ECO:0007669"/>
    <property type="project" value="InterPro"/>
</dbReference>
<sequence length="456" mass="49080">MVSSPVESEFSARAKQIAAEEMPRLLARTTASKALYERALHSMPGGVASSFQLGDPYPVYLRSGKGSLVCDVDNNEYVDFHNGFGTMAVGHAHPVIVEAITTAAQSGTHFAVTVEKTVALAEELCRRFSVDQVRFTNSGTESTSTAIRVARAATGRDVIAKIEGSYHGHVDQLMYSVLPGADVMGGRDAPVATPKSKGVPAGMSQWIRVVPFNDATALERLFEAEGNQIAALIMEPVMMNIGIVVPQPGYLEQVREICTRYGVVLIFDEVKCGGTIAEGGAQQRFGVEADLACWAKSIGGGTPLGAFGGRADIMDQINQGAAHQGTYNGNPLSVAAGLATLTQVLTAEAYTKFDRLGARLAGGIQSIIDEYQLPAHTVDLGCKGCISYRSQPLTSYRDFLETDLSIYEASYPWMVNRGVFMTPGDEEQWTLSVQHEDEDIDRYVDAFAAFAAELTR</sequence>
<dbReference type="Gene3D" id="3.90.1150.10">
    <property type="entry name" value="Aspartate Aminotransferase, domain 1"/>
    <property type="match status" value="1"/>
</dbReference>
<name>A0A6J7EY97_9ZZZZ</name>
<evidence type="ECO:0000313" key="3">
    <source>
        <dbReference type="EMBL" id="CAB4888447.1"/>
    </source>
</evidence>
<dbReference type="InterPro" id="IPR005814">
    <property type="entry name" value="Aminotrans_3"/>
</dbReference>
<dbReference type="SUPFAM" id="SSF53383">
    <property type="entry name" value="PLP-dependent transferases"/>
    <property type="match status" value="1"/>
</dbReference>
<dbReference type="AlphaFoldDB" id="A0A6J7EY97"/>
<comment type="cofactor">
    <cofactor evidence="1">
        <name>pyridoxal 5'-phosphate</name>
        <dbReference type="ChEBI" id="CHEBI:597326"/>
    </cofactor>
</comment>
<dbReference type="InterPro" id="IPR015424">
    <property type="entry name" value="PyrdxlP-dep_Trfase"/>
</dbReference>
<dbReference type="Pfam" id="PF00202">
    <property type="entry name" value="Aminotran_3"/>
    <property type="match status" value="1"/>
</dbReference>
<dbReference type="GO" id="GO:0030170">
    <property type="term" value="F:pyridoxal phosphate binding"/>
    <property type="evidence" value="ECO:0007669"/>
    <property type="project" value="InterPro"/>
</dbReference>
<accession>A0A6J7EY97</accession>
<reference evidence="3" key="1">
    <citation type="submission" date="2020-05" db="EMBL/GenBank/DDBJ databases">
        <authorList>
            <person name="Chiriac C."/>
            <person name="Salcher M."/>
            <person name="Ghai R."/>
            <person name="Kavagutti S V."/>
        </authorList>
    </citation>
    <scope>NUCLEOTIDE SEQUENCE</scope>
</reference>
<dbReference type="InterPro" id="IPR015422">
    <property type="entry name" value="PyrdxlP-dep_Trfase_small"/>
</dbReference>
<dbReference type="NCBIfam" id="NF000818">
    <property type="entry name" value="PRK00062.1"/>
    <property type="match status" value="1"/>
</dbReference>
<organism evidence="3">
    <name type="scientific">freshwater metagenome</name>
    <dbReference type="NCBI Taxonomy" id="449393"/>
    <lineage>
        <taxon>unclassified sequences</taxon>
        <taxon>metagenomes</taxon>
        <taxon>ecological metagenomes</taxon>
    </lineage>
</organism>
<gene>
    <name evidence="3" type="ORF">UFOPK3519_00031</name>
</gene>
<dbReference type="PROSITE" id="PS00600">
    <property type="entry name" value="AA_TRANSFER_CLASS_3"/>
    <property type="match status" value="1"/>
</dbReference>
<evidence type="ECO:0000256" key="2">
    <source>
        <dbReference type="ARBA" id="ARBA00022898"/>
    </source>
</evidence>
<dbReference type="InterPro" id="IPR049704">
    <property type="entry name" value="Aminotrans_3_PPA_site"/>
</dbReference>
<dbReference type="Gene3D" id="3.40.640.10">
    <property type="entry name" value="Type I PLP-dependent aspartate aminotransferase-like (Major domain)"/>
    <property type="match status" value="1"/>
</dbReference>
<proteinExistence type="predicted"/>
<evidence type="ECO:0000256" key="1">
    <source>
        <dbReference type="ARBA" id="ARBA00001933"/>
    </source>
</evidence>
<dbReference type="CDD" id="cd00610">
    <property type="entry name" value="OAT_like"/>
    <property type="match status" value="1"/>
</dbReference>
<protein>
    <submittedName>
        <fullName evidence="3">Unannotated protein</fullName>
    </submittedName>
</protein>